<organism evidence="2 3">
    <name type="scientific">Tumidithrix elongata BACA0141</name>
    <dbReference type="NCBI Taxonomy" id="2716417"/>
    <lineage>
        <taxon>Bacteria</taxon>
        <taxon>Bacillati</taxon>
        <taxon>Cyanobacteriota</taxon>
        <taxon>Cyanophyceae</taxon>
        <taxon>Pseudanabaenales</taxon>
        <taxon>Pseudanabaenaceae</taxon>
        <taxon>Tumidithrix</taxon>
        <taxon>Tumidithrix elongata</taxon>
    </lineage>
</organism>
<reference evidence="2" key="1">
    <citation type="submission" date="2024-01" db="EMBL/GenBank/DDBJ databases">
        <title>Bank of Algae and Cyanobacteria of the Azores (BACA) strain genomes.</title>
        <authorList>
            <person name="Luz R."/>
            <person name="Cordeiro R."/>
            <person name="Fonseca A."/>
            <person name="Goncalves V."/>
        </authorList>
    </citation>
    <scope>NUCLEOTIDE SEQUENCE</scope>
    <source>
        <strain evidence="2">BACA0141</strain>
    </source>
</reference>
<dbReference type="RefSeq" id="WP_330483873.1">
    <property type="nucleotide sequence ID" value="NZ_JAZBJZ010000042.1"/>
</dbReference>
<evidence type="ECO:0000256" key="1">
    <source>
        <dbReference type="SAM" id="Phobius"/>
    </source>
</evidence>
<evidence type="ECO:0000313" key="3">
    <source>
        <dbReference type="Proteomes" id="UP001333818"/>
    </source>
</evidence>
<keyword evidence="1" id="KW-0812">Transmembrane</keyword>
<keyword evidence="1" id="KW-1133">Transmembrane helix</keyword>
<keyword evidence="1" id="KW-0472">Membrane</keyword>
<dbReference type="EMBL" id="JAZBJZ010000042">
    <property type="protein sequence ID" value="MEE3717444.1"/>
    <property type="molecule type" value="Genomic_DNA"/>
</dbReference>
<comment type="caution">
    <text evidence="2">The sequence shown here is derived from an EMBL/GenBank/DDBJ whole genome shotgun (WGS) entry which is preliminary data.</text>
</comment>
<name>A0AAW9PRN4_9CYAN</name>
<proteinExistence type="predicted"/>
<protein>
    <submittedName>
        <fullName evidence="2">Type IV pilin-like G/H family protein</fullName>
    </submittedName>
</protein>
<gene>
    <name evidence="2" type="ORF">V2H45_11840</name>
</gene>
<dbReference type="AlphaFoldDB" id="A0AAW9PRN4"/>
<keyword evidence="3" id="KW-1185">Reference proteome</keyword>
<dbReference type="InterPro" id="IPR031975">
    <property type="entry name" value="Pilin_GH"/>
</dbReference>
<evidence type="ECO:0000313" key="2">
    <source>
        <dbReference type="EMBL" id="MEE3717444.1"/>
    </source>
</evidence>
<dbReference type="Pfam" id="PF16734">
    <property type="entry name" value="Pilin_GH"/>
    <property type="match status" value="1"/>
</dbReference>
<accession>A0AAW9PRN4</accession>
<sequence length="189" mass="19991">MDIDYRTAKKGWDIWIKLLSAISFVGIVTAIALPSFLNQPCSSTTSKAIKFVGALNKGQQAFFKENNHKFGSSIDVLGVDTKVESVAYDYYSIGVKSKAAFSYAISKYQGLRSFVGGVFAVPVPNTSGVTTLAILCEANALGTIKPSEPFMKAGVPTCAPDTLLVGGNPCQAGNVYTTIEGVSTCVPET</sequence>
<feature type="transmembrane region" description="Helical" evidence="1">
    <location>
        <begin position="12"/>
        <end position="37"/>
    </location>
</feature>
<dbReference type="Proteomes" id="UP001333818">
    <property type="component" value="Unassembled WGS sequence"/>
</dbReference>